<name>A0ABM8AK73_9DEIO</name>
<protein>
    <submittedName>
        <fullName evidence="1">Uncharacterized protein</fullName>
    </submittedName>
</protein>
<keyword evidence="2" id="KW-1185">Reference proteome</keyword>
<dbReference type="Proteomes" id="UP001064971">
    <property type="component" value="Plasmid pDAETH-2"/>
</dbReference>
<organism evidence="1 2">
    <name type="scientific">Deinococcus aetherius</name>
    <dbReference type="NCBI Taxonomy" id="200252"/>
    <lineage>
        <taxon>Bacteria</taxon>
        <taxon>Thermotogati</taxon>
        <taxon>Deinococcota</taxon>
        <taxon>Deinococci</taxon>
        <taxon>Deinococcales</taxon>
        <taxon>Deinococcaceae</taxon>
        <taxon>Deinococcus</taxon>
    </lineage>
</organism>
<proteinExistence type="predicted"/>
<evidence type="ECO:0000313" key="2">
    <source>
        <dbReference type="Proteomes" id="UP001064971"/>
    </source>
</evidence>
<dbReference type="EMBL" id="AP026562">
    <property type="protein sequence ID" value="BDP44238.1"/>
    <property type="molecule type" value="Genomic_DNA"/>
</dbReference>
<geneLocation type="plasmid" evidence="1 2">
    <name>pDAETH-2</name>
</geneLocation>
<sequence length="49" mass="5150">MLSERADHLQALAKLTGGRREVHQGAWVLLSRPGGDLVEGLPDSGAGAR</sequence>
<evidence type="ECO:0000313" key="1">
    <source>
        <dbReference type="EMBL" id="BDP44238.1"/>
    </source>
</evidence>
<gene>
    <name evidence="1" type="ORF">DAETH_42070</name>
</gene>
<reference evidence="1" key="1">
    <citation type="submission" date="2022-07" db="EMBL/GenBank/DDBJ databases">
        <title>Complete Genome Sequence of the Radioresistant Bacterium Deinococcus aetherius ST0316, Isolated from the Air Dust collected in Lower Stratosphere above Japan.</title>
        <authorList>
            <person name="Satoh K."/>
            <person name="Hagiwara K."/>
            <person name="Katsumata K."/>
            <person name="Kubo A."/>
            <person name="Yokobori S."/>
            <person name="Yamagishi A."/>
            <person name="Oono Y."/>
            <person name="Narumi I."/>
        </authorList>
    </citation>
    <scope>NUCLEOTIDE SEQUENCE</scope>
    <source>
        <strain evidence="1">ST0316</strain>
        <plasmid evidence="1">pDAETH-2</plasmid>
    </source>
</reference>
<accession>A0ABM8AK73</accession>
<keyword evidence="1" id="KW-0614">Plasmid</keyword>